<dbReference type="Gene3D" id="1.10.10.60">
    <property type="entry name" value="Homeodomain-like"/>
    <property type="match status" value="2"/>
</dbReference>
<gene>
    <name evidence="7" type="ORF">M9Y10_042087</name>
</gene>
<evidence type="ECO:0000259" key="5">
    <source>
        <dbReference type="PROSITE" id="PS50090"/>
    </source>
</evidence>
<proteinExistence type="predicted"/>
<dbReference type="InterPro" id="IPR051575">
    <property type="entry name" value="Myb-like_DNA-bd"/>
</dbReference>
<comment type="caution">
    <text evidence="7">The sequence shown here is derived from an EMBL/GenBank/DDBJ whole genome shotgun (WGS) entry which is preliminary data.</text>
</comment>
<dbReference type="CDD" id="cd00167">
    <property type="entry name" value="SANT"/>
    <property type="match status" value="2"/>
</dbReference>
<evidence type="ECO:0008006" key="9">
    <source>
        <dbReference type="Google" id="ProtNLM"/>
    </source>
</evidence>
<keyword evidence="8" id="KW-1185">Reference proteome</keyword>
<evidence type="ECO:0000256" key="2">
    <source>
        <dbReference type="ARBA" id="ARBA00023125"/>
    </source>
</evidence>
<keyword evidence="2" id="KW-0238">DNA-binding</keyword>
<name>A0ABR2K7Z6_9EUKA</name>
<dbReference type="InterPro" id="IPR009057">
    <property type="entry name" value="Homeodomain-like_sf"/>
</dbReference>
<accession>A0ABR2K7Z6</accession>
<feature type="domain" description="HTH myb-type" evidence="6">
    <location>
        <begin position="19"/>
        <end position="70"/>
    </location>
</feature>
<dbReference type="PANTHER" id="PTHR46621">
    <property type="entry name" value="SNRNA-ACTIVATING PROTEIN COMPLEX SUBUNIT 4"/>
    <property type="match status" value="1"/>
</dbReference>
<dbReference type="PROSITE" id="PS51294">
    <property type="entry name" value="HTH_MYB"/>
    <property type="match status" value="2"/>
</dbReference>
<keyword evidence="4" id="KW-0539">Nucleus</keyword>
<evidence type="ECO:0000256" key="3">
    <source>
        <dbReference type="ARBA" id="ARBA00023163"/>
    </source>
</evidence>
<keyword evidence="1" id="KW-0805">Transcription regulation</keyword>
<reference evidence="7 8" key="1">
    <citation type="submission" date="2024-04" db="EMBL/GenBank/DDBJ databases">
        <title>Tritrichomonas musculus Genome.</title>
        <authorList>
            <person name="Alves-Ferreira E."/>
            <person name="Grigg M."/>
            <person name="Lorenzi H."/>
            <person name="Galac M."/>
        </authorList>
    </citation>
    <scope>NUCLEOTIDE SEQUENCE [LARGE SCALE GENOMIC DNA]</scope>
    <source>
        <strain evidence="7 8">EAF2021</strain>
    </source>
</reference>
<dbReference type="Proteomes" id="UP001470230">
    <property type="component" value="Unassembled WGS sequence"/>
</dbReference>
<evidence type="ECO:0000259" key="6">
    <source>
        <dbReference type="PROSITE" id="PS51294"/>
    </source>
</evidence>
<dbReference type="InterPro" id="IPR017930">
    <property type="entry name" value="Myb_dom"/>
</dbReference>
<feature type="domain" description="Myb-like" evidence="5">
    <location>
        <begin position="19"/>
        <end position="70"/>
    </location>
</feature>
<dbReference type="SMART" id="SM00717">
    <property type="entry name" value="SANT"/>
    <property type="match status" value="2"/>
</dbReference>
<evidence type="ECO:0000313" key="7">
    <source>
        <dbReference type="EMBL" id="KAK8886622.1"/>
    </source>
</evidence>
<feature type="domain" description="HTH myb-type" evidence="6">
    <location>
        <begin position="71"/>
        <end position="125"/>
    </location>
</feature>
<protein>
    <recommendedName>
        <fullName evidence="9">Myb-like DNA-binding domain containing protein</fullName>
    </recommendedName>
</protein>
<dbReference type="PROSITE" id="PS50090">
    <property type="entry name" value="MYB_LIKE"/>
    <property type="match status" value="2"/>
</dbReference>
<evidence type="ECO:0000256" key="4">
    <source>
        <dbReference type="ARBA" id="ARBA00023242"/>
    </source>
</evidence>
<evidence type="ECO:0000256" key="1">
    <source>
        <dbReference type="ARBA" id="ARBA00023015"/>
    </source>
</evidence>
<keyword evidence="3" id="KW-0804">Transcription</keyword>
<feature type="domain" description="Myb-like" evidence="5">
    <location>
        <begin position="71"/>
        <end position="121"/>
    </location>
</feature>
<organism evidence="7 8">
    <name type="scientific">Tritrichomonas musculus</name>
    <dbReference type="NCBI Taxonomy" id="1915356"/>
    <lineage>
        <taxon>Eukaryota</taxon>
        <taxon>Metamonada</taxon>
        <taxon>Parabasalia</taxon>
        <taxon>Tritrichomonadida</taxon>
        <taxon>Tritrichomonadidae</taxon>
        <taxon>Tritrichomonas</taxon>
    </lineage>
</organism>
<dbReference type="InterPro" id="IPR001005">
    <property type="entry name" value="SANT/Myb"/>
</dbReference>
<dbReference type="EMBL" id="JAPFFF010000007">
    <property type="protein sequence ID" value="KAK8886622.1"/>
    <property type="molecule type" value="Genomic_DNA"/>
</dbReference>
<evidence type="ECO:0000313" key="8">
    <source>
        <dbReference type="Proteomes" id="UP001470230"/>
    </source>
</evidence>
<sequence length="238" mass="27205">MFSKCPPMEMNIIQNNMLDTRKDRKFFTSNEDELLKMIAWRYGAKNWILIASMIPGKTARQCRDRYMNYLAPGLCHSEWTKDEDDLLKKLYKEYGPKWSLISKQLPNRSPINVKNRWAHFLGKKISSASSSLKLTNLNTSSCTCSSDTDGSDYVEISKPPQTDDSKDIKSIDINSFLSSMSNSKSNFQLSIPNLLIPQLQKKDRQSENPKTNRIIFPSLMENDLPPNLSISNIAPLCI</sequence>
<dbReference type="SUPFAM" id="SSF46689">
    <property type="entry name" value="Homeodomain-like"/>
    <property type="match status" value="2"/>
</dbReference>
<dbReference type="Pfam" id="PF00249">
    <property type="entry name" value="Myb_DNA-binding"/>
    <property type="match status" value="2"/>
</dbReference>
<dbReference type="PANTHER" id="PTHR46621:SF1">
    <property type="entry name" value="SNRNA-ACTIVATING PROTEIN COMPLEX SUBUNIT 4"/>
    <property type="match status" value="1"/>
</dbReference>